<feature type="coiled-coil region" evidence="5">
    <location>
        <begin position="390"/>
        <end position="429"/>
    </location>
</feature>
<dbReference type="InterPro" id="IPR039136">
    <property type="entry name" value="NUFIP1-like"/>
</dbReference>
<evidence type="ECO:0000259" key="7">
    <source>
        <dbReference type="PROSITE" id="PS50103"/>
    </source>
</evidence>
<dbReference type="GO" id="GO:0000492">
    <property type="term" value="P:box C/D snoRNP assembly"/>
    <property type="evidence" value="ECO:0007669"/>
    <property type="project" value="TreeGrafter"/>
</dbReference>
<feature type="compositionally biased region" description="Polar residues" evidence="6">
    <location>
        <begin position="557"/>
        <end position="566"/>
    </location>
</feature>
<dbReference type="KEGG" id="cthr:CTHT_0009160"/>
<dbReference type="PANTHER" id="PTHR13309">
    <property type="entry name" value="NUCLEAR FRAGILE X MENTAL RETARDATION PROTEIN INTERACTING PROTEIN 1"/>
    <property type="match status" value="1"/>
</dbReference>
<proteinExistence type="predicted"/>
<dbReference type="SUPFAM" id="SSF90229">
    <property type="entry name" value="CCCH zinc finger"/>
    <property type="match status" value="1"/>
</dbReference>
<feature type="compositionally biased region" description="Polar residues" evidence="6">
    <location>
        <begin position="152"/>
        <end position="177"/>
    </location>
</feature>
<sequence>MSYNYGPPPPPPGPAPPAPSGSAPYAHPYGPPTARGGHSARGRGGPDRGTYHQTTTPGPSPSYPYGGQHPQSMYSPGAQPAAPYTGPHQPVYPPSQQHWTPSAAPATSQPPAAPIPPPGQNYQASYATPPQAYPPQHAPYGGHPQPPYGQHSVQPYNNGYPQSSFNAPPNVNQSWSGHPQPPSNTPYPGAGRARGAHNDRSAPKGPIVAPPIRLGFDAGNPSASPAPVSTHYPYGAPPPAPPAPYPVPPVTSYAPPPPVFLPTKPSFESRPGHGSRNLGRGGYHNNNRSKLHNNSMNNRHRAQNRSTGSSAPPQPQRSEVHSGGKKKKRRTNTLGLTPVENDAGSQADSDNDENEEERLNELYGLDAPNPQTESEIAAWIAERRANYPTKAKIAARRKAEEEQRLEARREKLRKKLEEVESTIKRKRALDDDGDDVRDRDATLSRSSTPSSDDEAPEVLSSRQESNVPPPPKKADTRQPCKYYSFGGNCGKKDKCRFVHDDELREKSVREQRENGGRLTLRQRLALNDKEIRDRACIETLIYLRQRNVLPPKKEVQAVTSTPSNENGDNKEPSSPASGGNASPHTASPESRTNQNSKDMSAAPSQGASGSSDREGKSLGFKIYPVLPEASSGMVIGDTGPTRGFGSKLCSWGRGLSQTERRVSQPQGRV</sequence>
<name>G0S088_CHATD</name>
<feature type="region of interest" description="Disordered" evidence="6">
    <location>
        <begin position="553"/>
        <end position="617"/>
    </location>
</feature>
<dbReference type="STRING" id="759272.G0S088"/>
<dbReference type="Proteomes" id="UP000008066">
    <property type="component" value="Unassembled WGS sequence"/>
</dbReference>
<feature type="compositionally biased region" description="Pro residues" evidence="6">
    <location>
        <begin position="1"/>
        <end position="19"/>
    </location>
</feature>
<dbReference type="HOGENOM" id="CLU_015255_0_0_1"/>
<evidence type="ECO:0000256" key="5">
    <source>
        <dbReference type="SAM" id="Coils"/>
    </source>
</evidence>
<dbReference type="Gene3D" id="4.10.1000.10">
    <property type="entry name" value="Zinc finger, CCCH-type"/>
    <property type="match status" value="1"/>
</dbReference>
<keyword evidence="5" id="KW-0175">Coiled coil</keyword>
<dbReference type="OrthoDB" id="273070at2759"/>
<dbReference type="GO" id="GO:0008270">
    <property type="term" value="F:zinc ion binding"/>
    <property type="evidence" value="ECO:0007669"/>
    <property type="project" value="UniProtKB-KW"/>
</dbReference>
<dbReference type="PANTHER" id="PTHR13309:SF0">
    <property type="entry name" value="FMR1-INTERACTING PROTEIN NUFIP1"/>
    <property type="match status" value="1"/>
</dbReference>
<organism evidence="9">
    <name type="scientific">Chaetomium thermophilum (strain DSM 1495 / CBS 144.50 / IMI 039719)</name>
    <name type="common">Thermochaetoides thermophila</name>
    <dbReference type="NCBI Taxonomy" id="759272"/>
    <lineage>
        <taxon>Eukaryota</taxon>
        <taxon>Fungi</taxon>
        <taxon>Dikarya</taxon>
        <taxon>Ascomycota</taxon>
        <taxon>Pezizomycotina</taxon>
        <taxon>Sordariomycetes</taxon>
        <taxon>Sordariomycetidae</taxon>
        <taxon>Sordariales</taxon>
        <taxon>Chaetomiaceae</taxon>
        <taxon>Thermochaetoides</taxon>
    </lineage>
</organism>
<evidence type="ECO:0000313" key="8">
    <source>
        <dbReference type="EMBL" id="EGS23249.1"/>
    </source>
</evidence>
<feature type="zinc finger region" description="C3H1-type" evidence="4">
    <location>
        <begin position="474"/>
        <end position="502"/>
    </location>
</feature>
<evidence type="ECO:0000256" key="3">
    <source>
        <dbReference type="ARBA" id="ARBA00022833"/>
    </source>
</evidence>
<protein>
    <recommendedName>
        <fullName evidence="7">C3H1-type domain-containing protein</fullName>
    </recommendedName>
</protein>
<feature type="domain" description="C3H1-type" evidence="7">
    <location>
        <begin position="474"/>
        <end position="502"/>
    </location>
</feature>
<keyword evidence="1 4" id="KW-0479">Metal-binding</keyword>
<feature type="compositionally biased region" description="Pro residues" evidence="6">
    <location>
        <begin position="235"/>
        <end position="260"/>
    </location>
</feature>
<dbReference type="RefSeq" id="XP_006691440.1">
    <property type="nucleotide sequence ID" value="XM_006691377.1"/>
</dbReference>
<reference evidence="8 9" key="1">
    <citation type="journal article" date="2011" name="Cell">
        <title>Insight into structure and assembly of the nuclear pore complex by utilizing the genome of a eukaryotic thermophile.</title>
        <authorList>
            <person name="Amlacher S."/>
            <person name="Sarges P."/>
            <person name="Flemming D."/>
            <person name="van Noort V."/>
            <person name="Kunze R."/>
            <person name="Devos D.P."/>
            <person name="Arumugam M."/>
            <person name="Bork P."/>
            <person name="Hurt E."/>
        </authorList>
    </citation>
    <scope>NUCLEOTIDE SEQUENCE [LARGE SCALE GENOMIC DNA]</scope>
    <source>
        <strain evidence="9">DSM 1495 / CBS 144.50 / IMI 039719</strain>
    </source>
</reference>
<dbReference type="OMA" id="VMEAIVW"/>
<dbReference type="eggNOG" id="ENOG502SA4F">
    <property type="taxonomic scope" value="Eukaryota"/>
</dbReference>
<dbReference type="AlphaFoldDB" id="G0S088"/>
<dbReference type="InterPro" id="IPR000571">
    <property type="entry name" value="Znf_CCCH"/>
</dbReference>
<evidence type="ECO:0000256" key="4">
    <source>
        <dbReference type="PROSITE-ProRule" id="PRU00723"/>
    </source>
</evidence>
<keyword evidence="2 4" id="KW-0863">Zinc-finger</keyword>
<keyword evidence="3 4" id="KW-0862">Zinc</keyword>
<gene>
    <name evidence="8" type="ORF">CTHT_0009160</name>
</gene>
<dbReference type="GeneID" id="18254954"/>
<dbReference type="InterPro" id="IPR019496">
    <property type="entry name" value="NUFIP1_cons_dom"/>
</dbReference>
<evidence type="ECO:0000256" key="2">
    <source>
        <dbReference type="ARBA" id="ARBA00022771"/>
    </source>
</evidence>
<dbReference type="GO" id="GO:0003723">
    <property type="term" value="F:RNA binding"/>
    <property type="evidence" value="ECO:0007669"/>
    <property type="project" value="InterPro"/>
</dbReference>
<feature type="compositionally biased region" description="Low complexity" evidence="6">
    <location>
        <begin position="572"/>
        <end position="583"/>
    </location>
</feature>
<feature type="compositionally biased region" description="Low complexity" evidence="6">
    <location>
        <begin position="138"/>
        <end position="151"/>
    </location>
</feature>
<feature type="compositionally biased region" description="Polar residues" evidence="6">
    <location>
        <begin position="584"/>
        <end position="598"/>
    </location>
</feature>
<evidence type="ECO:0000313" key="9">
    <source>
        <dbReference type="Proteomes" id="UP000008066"/>
    </source>
</evidence>
<dbReference type="GO" id="GO:0005634">
    <property type="term" value="C:nucleus"/>
    <property type="evidence" value="ECO:0007669"/>
    <property type="project" value="TreeGrafter"/>
</dbReference>
<feature type="compositionally biased region" description="Acidic residues" evidence="6">
    <location>
        <begin position="349"/>
        <end position="358"/>
    </location>
</feature>
<feature type="compositionally biased region" description="Low complexity" evidence="6">
    <location>
        <begin position="600"/>
        <end position="610"/>
    </location>
</feature>
<dbReference type="InterPro" id="IPR036855">
    <property type="entry name" value="Znf_CCCH_sf"/>
</dbReference>
<keyword evidence="9" id="KW-1185">Reference proteome</keyword>
<dbReference type="Pfam" id="PF10453">
    <property type="entry name" value="NUFIP1"/>
    <property type="match status" value="1"/>
</dbReference>
<feature type="region of interest" description="Disordered" evidence="6">
    <location>
        <begin position="1"/>
        <end position="371"/>
    </location>
</feature>
<feature type="region of interest" description="Disordered" evidence="6">
    <location>
        <begin position="430"/>
        <end position="479"/>
    </location>
</feature>
<dbReference type="PROSITE" id="PS50103">
    <property type="entry name" value="ZF_C3H1"/>
    <property type="match status" value="1"/>
</dbReference>
<evidence type="ECO:0000256" key="1">
    <source>
        <dbReference type="ARBA" id="ARBA00022723"/>
    </source>
</evidence>
<dbReference type="EMBL" id="GL988037">
    <property type="protein sequence ID" value="EGS23249.1"/>
    <property type="molecule type" value="Genomic_DNA"/>
</dbReference>
<accession>G0S088</accession>
<feature type="compositionally biased region" description="Low complexity" evidence="6">
    <location>
        <begin position="100"/>
        <end position="110"/>
    </location>
</feature>
<evidence type="ECO:0000256" key="6">
    <source>
        <dbReference type="SAM" id="MobiDB-lite"/>
    </source>
</evidence>
<feature type="compositionally biased region" description="Polar residues" evidence="6">
    <location>
        <begin position="284"/>
        <end position="297"/>
    </location>
</feature>